<proteinExistence type="predicted"/>
<name>A0A6A5KNJ4_9PLEO</name>
<protein>
    <submittedName>
        <fullName evidence="1">Uncharacterized protein</fullName>
    </submittedName>
</protein>
<evidence type="ECO:0000313" key="2">
    <source>
        <dbReference type="Proteomes" id="UP000800040"/>
    </source>
</evidence>
<dbReference type="AlphaFoldDB" id="A0A6A5KNJ4"/>
<organism evidence="1 2">
    <name type="scientific">Decorospora gaudefroyi</name>
    <dbReference type="NCBI Taxonomy" id="184978"/>
    <lineage>
        <taxon>Eukaryota</taxon>
        <taxon>Fungi</taxon>
        <taxon>Dikarya</taxon>
        <taxon>Ascomycota</taxon>
        <taxon>Pezizomycotina</taxon>
        <taxon>Dothideomycetes</taxon>
        <taxon>Pleosporomycetidae</taxon>
        <taxon>Pleosporales</taxon>
        <taxon>Pleosporineae</taxon>
        <taxon>Pleosporaceae</taxon>
        <taxon>Decorospora</taxon>
    </lineage>
</organism>
<keyword evidence="2" id="KW-1185">Reference proteome</keyword>
<sequence length="182" mass="19781">MELMGSDGDEENVLGPSSTSCAVLLLSVHESVSHAGVNSALIGISDELRGAWDMVQVSGGKAGEERSKGKRLEHGSAKRFRNGSGFVLLPNHCPKNRLEQMDLLTCDRSLYSTCLDAKYFTFPTSTAPHSESPEVAGKHSVSSGKSPHCTHPFKLRIHKGQQNLTLCQPVCPIRKRYVASVY</sequence>
<dbReference type="Proteomes" id="UP000800040">
    <property type="component" value="Unassembled WGS sequence"/>
</dbReference>
<dbReference type="EMBL" id="ML975258">
    <property type="protein sequence ID" value="KAF1837720.1"/>
    <property type="molecule type" value="Genomic_DNA"/>
</dbReference>
<accession>A0A6A5KNJ4</accession>
<reference evidence="1" key="1">
    <citation type="submission" date="2020-01" db="EMBL/GenBank/DDBJ databases">
        <authorList>
            <consortium name="DOE Joint Genome Institute"/>
            <person name="Haridas S."/>
            <person name="Albert R."/>
            <person name="Binder M."/>
            <person name="Bloem J."/>
            <person name="Labutti K."/>
            <person name="Salamov A."/>
            <person name="Andreopoulos B."/>
            <person name="Baker S.E."/>
            <person name="Barry K."/>
            <person name="Bills G."/>
            <person name="Bluhm B.H."/>
            <person name="Cannon C."/>
            <person name="Castanera R."/>
            <person name="Culley D.E."/>
            <person name="Daum C."/>
            <person name="Ezra D."/>
            <person name="Gonzalez J.B."/>
            <person name="Henrissat B."/>
            <person name="Kuo A."/>
            <person name="Liang C."/>
            <person name="Lipzen A."/>
            <person name="Lutzoni F."/>
            <person name="Magnuson J."/>
            <person name="Mondo S."/>
            <person name="Nolan M."/>
            <person name="Ohm R."/>
            <person name="Pangilinan J."/>
            <person name="Park H.-J."/>
            <person name="Ramirez L."/>
            <person name="Alfaro M."/>
            <person name="Sun H."/>
            <person name="Tritt A."/>
            <person name="Yoshinaga Y."/>
            <person name="Zwiers L.-H."/>
            <person name="Turgeon B.G."/>
            <person name="Goodwin S.B."/>
            <person name="Spatafora J.W."/>
            <person name="Crous P.W."/>
            <person name="Grigoriev I.V."/>
        </authorList>
    </citation>
    <scope>NUCLEOTIDE SEQUENCE</scope>
    <source>
        <strain evidence="1">P77</strain>
    </source>
</reference>
<evidence type="ECO:0000313" key="1">
    <source>
        <dbReference type="EMBL" id="KAF1837720.1"/>
    </source>
</evidence>
<gene>
    <name evidence="1" type="ORF">BDW02DRAFT_95660</name>
</gene>